<dbReference type="SUPFAM" id="SSF58104">
    <property type="entry name" value="Methyl-accepting chemotaxis protein (MCP) signaling domain"/>
    <property type="match status" value="1"/>
</dbReference>
<evidence type="ECO:0000313" key="3">
    <source>
        <dbReference type="EMBL" id="MEI5686634.1"/>
    </source>
</evidence>
<feature type="domain" description="PAC" evidence="2">
    <location>
        <begin position="198"/>
        <end position="253"/>
    </location>
</feature>
<dbReference type="InterPro" id="IPR000700">
    <property type="entry name" value="PAS-assoc_C"/>
</dbReference>
<proteinExistence type="predicted"/>
<accession>A0ABU8H0W2</accession>
<feature type="domain" description="PAS" evidence="1">
    <location>
        <begin position="148"/>
        <end position="172"/>
    </location>
</feature>
<dbReference type="Gene3D" id="6.10.250.3200">
    <property type="match status" value="1"/>
</dbReference>
<dbReference type="InterPro" id="IPR001610">
    <property type="entry name" value="PAC"/>
</dbReference>
<dbReference type="PANTHER" id="PTHR24422">
    <property type="entry name" value="CHEMOTAXIS PROTEIN METHYLTRANSFERASE"/>
    <property type="match status" value="1"/>
</dbReference>
<sequence length="326" mass="35657">MAGERHGAAIWAAICRTTNVAHFDAAGHVVWASERYCATFGYRFEDLLGMPHRAFCSPEVRASADYRQLWLDLALGRAVSLDCTRIGRDGRELRLHADYDPLLDDDGAVCGFVKVASERTAPPSDDETRDARLVALDRSHAVIDFTPDGIILDANARFLALTGYDRDDLIGRHHRILCDPVDAGAPAYTALWARLAAGESEAGVLAWIDSKGAPLWLQASYTPVADADGTPQRIVAIATDVTRRVRLDHDVAARHDEVRRHQAAIADKTGEMQATMTQLAALVDAMTAMSRQTELMAINAAIDAARAGEPPATVIRPESWRPARRR</sequence>
<dbReference type="InterPro" id="IPR035965">
    <property type="entry name" value="PAS-like_dom_sf"/>
</dbReference>
<dbReference type="SMART" id="SM00091">
    <property type="entry name" value="PAS"/>
    <property type="match status" value="2"/>
</dbReference>
<evidence type="ECO:0000259" key="1">
    <source>
        <dbReference type="PROSITE" id="PS50112"/>
    </source>
</evidence>
<dbReference type="Gene3D" id="3.30.450.20">
    <property type="entry name" value="PAS domain"/>
    <property type="match status" value="2"/>
</dbReference>
<reference evidence="3 4" key="1">
    <citation type="journal article" date="2013" name="Int. J. Syst. Evol. Microbiol.">
        <title>Sphingomonas kyungheensis sp. nov., a bacterium with ginsenoside-converting activity isolated from soil of a ginseng field.</title>
        <authorList>
            <person name="Son H.M."/>
            <person name="Yang J.E."/>
            <person name="Park Y."/>
            <person name="Han C.K."/>
            <person name="Kim S.G."/>
            <person name="Kook M."/>
            <person name="Yi T.H."/>
        </authorList>
    </citation>
    <scope>NUCLEOTIDE SEQUENCE [LARGE SCALE GENOMIC DNA]</scope>
    <source>
        <strain evidence="3 4">LMG 26582</strain>
    </source>
</reference>
<gene>
    <name evidence="3" type="ORF">V8201_06025</name>
</gene>
<evidence type="ECO:0000313" key="4">
    <source>
        <dbReference type="Proteomes" id="UP001367771"/>
    </source>
</evidence>
<dbReference type="InterPro" id="IPR050903">
    <property type="entry name" value="Bact_Chemotaxis_MeTrfase"/>
</dbReference>
<organism evidence="3 4">
    <name type="scientific">Sphingomonas kyungheensis</name>
    <dbReference type="NCBI Taxonomy" id="1069987"/>
    <lineage>
        <taxon>Bacteria</taxon>
        <taxon>Pseudomonadati</taxon>
        <taxon>Pseudomonadota</taxon>
        <taxon>Alphaproteobacteria</taxon>
        <taxon>Sphingomonadales</taxon>
        <taxon>Sphingomonadaceae</taxon>
        <taxon>Sphingomonas</taxon>
    </lineage>
</organism>
<dbReference type="CDD" id="cd00130">
    <property type="entry name" value="PAS"/>
    <property type="match status" value="2"/>
</dbReference>
<dbReference type="PANTHER" id="PTHR24422:SF10">
    <property type="entry name" value="CHEMOTAXIS PROTEIN METHYLTRANSFERASE 2"/>
    <property type="match status" value="1"/>
</dbReference>
<dbReference type="InterPro" id="IPR000014">
    <property type="entry name" value="PAS"/>
</dbReference>
<dbReference type="NCBIfam" id="TIGR00229">
    <property type="entry name" value="sensory_box"/>
    <property type="match status" value="2"/>
</dbReference>
<evidence type="ECO:0000259" key="2">
    <source>
        <dbReference type="PROSITE" id="PS50113"/>
    </source>
</evidence>
<name>A0ABU8H0W2_9SPHN</name>
<dbReference type="RefSeq" id="WP_336544728.1">
    <property type="nucleotide sequence ID" value="NZ_JBBBDM010000002.1"/>
</dbReference>
<dbReference type="SUPFAM" id="SSF55785">
    <property type="entry name" value="PYP-like sensor domain (PAS domain)"/>
    <property type="match status" value="2"/>
</dbReference>
<dbReference type="Proteomes" id="UP001367771">
    <property type="component" value="Unassembled WGS sequence"/>
</dbReference>
<dbReference type="PROSITE" id="PS50112">
    <property type="entry name" value="PAS"/>
    <property type="match status" value="1"/>
</dbReference>
<dbReference type="InterPro" id="IPR013656">
    <property type="entry name" value="PAS_4"/>
</dbReference>
<keyword evidence="4" id="KW-1185">Reference proteome</keyword>
<dbReference type="SMART" id="SM00086">
    <property type="entry name" value="PAC"/>
    <property type="match status" value="2"/>
</dbReference>
<dbReference type="Pfam" id="PF08448">
    <property type="entry name" value="PAS_4"/>
    <property type="match status" value="2"/>
</dbReference>
<dbReference type="PROSITE" id="PS50113">
    <property type="entry name" value="PAC"/>
    <property type="match status" value="1"/>
</dbReference>
<dbReference type="EMBL" id="JBBBDM010000002">
    <property type="protein sequence ID" value="MEI5686634.1"/>
    <property type="molecule type" value="Genomic_DNA"/>
</dbReference>
<protein>
    <submittedName>
        <fullName evidence="3">PAS domain-containing protein</fullName>
    </submittedName>
</protein>
<comment type="caution">
    <text evidence="3">The sequence shown here is derived from an EMBL/GenBank/DDBJ whole genome shotgun (WGS) entry which is preliminary data.</text>
</comment>